<dbReference type="PROSITE" id="PS01162">
    <property type="entry name" value="QOR_ZETA_CRYSTAL"/>
    <property type="match status" value="1"/>
</dbReference>
<gene>
    <name evidence="3" type="ORF">ABZ071_33305</name>
</gene>
<keyword evidence="3" id="KW-0560">Oxidoreductase</keyword>
<keyword evidence="4" id="KW-1185">Reference proteome</keyword>
<dbReference type="Gene3D" id="3.90.180.10">
    <property type="entry name" value="Medium-chain alcohol dehydrogenases, catalytic domain"/>
    <property type="match status" value="1"/>
</dbReference>
<dbReference type="CDD" id="cd08241">
    <property type="entry name" value="QOR1"/>
    <property type="match status" value="1"/>
</dbReference>
<feature type="region of interest" description="Disordered" evidence="1">
    <location>
        <begin position="1"/>
        <end position="29"/>
    </location>
</feature>
<dbReference type="Gene3D" id="3.40.50.720">
    <property type="entry name" value="NAD(P)-binding Rossmann-like Domain"/>
    <property type="match status" value="1"/>
</dbReference>
<evidence type="ECO:0000259" key="2">
    <source>
        <dbReference type="SMART" id="SM00829"/>
    </source>
</evidence>
<evidence type="ECO:0000313" key="3">
    <source>
        <dbReference type="EMBL" id="MEU0156670.1"/>
    </source>
</evidence>
<dbReference type="EC" id="1.-.-.-" evidence="3"/>
<dbReference type="GO" id="GO:0016491">
    <property type="term" value="F:oxidoreductase activity"/>
    <property type="evidence" value="ECO:0007669"/>
    <property type="project" value="UniProtKB-KW"/>
</dbReference>
<feature type="domain" description="Enoyl reductase (ER)" evidence="2">
    <location>
        <begin position="11"/>
        <end position="325"/>
    </location>
</feature>
<evidence type="ECO:0000313" key="4">
    <source>
        <dbReference type="Proteomes" id="UP001550348"/>
    </source>
</evidence>
<dbReference type="InterPro" id="IPR013149">
    <property type="entry name" value="ADH-like_C"/>
</dbReference>
<dbReference type="InterPro" id="IPR013154">
    <property type="entry name" value="ADH-like_N"/>
</dbReference>
<dbReference type="Pfam" id="PF08240">
    <property type="entry name" value="ADH_N"/>
    <property type="match status" value="1"/>
</dbReference>
<dbReference type="SMART" id="SM00829">
    <property type="entry name" value="PKS_ER"/>
    <property type="match status" value="1"/>
</dbReference>
<dbReference type="EMBL" id="JBEXRX010000214">
    <property type="protein sequence ID" value="MEU0156670.1"/>
    <property type="molecule type" value="Genomic_DNA"/>
</dbReference>
<dbReference type="InterPro" id="IPR011032">
    <property type="entry name" value="GroES-like_sf"/>
</dbReference>
<dbReference type="Proteomes" id="UP001550348">
    <property type="component" value="Unassembled WGS sequence"/>
</dbReference>
<dbReference type="InterPro" id="IPR020843">
    <property type="entry name" value="ER"/>
</dbReference>
<dbReference type="SUPFAM" id="SSF50129">
    <property type="entry name" value="GroES-like"/>
    <property type="match status" value="1"/>
</dbReference>
<sequence length="334" mass="33896">MRRLLADRPGEPADVLRLADGPGEPAPGPGEVSVAVETVGLNFLDVMLCRGTYPLQPPFPVTPGVELAGRVVGTGPGTEALAGVDVIACPTLPRGALGETVTLAAALVTPRPSTIDPIDAAALPVTYQTAWFALERAGLAAGQTVLVHAGAGGVGIAATQLARAAGAEVICTAGGPEKTARCRANGAGLAIDYRADDFVTAVREATGGAGVDIVIDPVGGQVFTRSLDCLAFEGRLVAVGAADGNPPPVDPLRLIANNATVVGLSWGSAYPWARPEAVREAYDRLFALHAAGAVRPPVSQVVSLAETPTAMADLAARRTTGKLVVRVADGAERS</sequence>
<dbReference type="InterPro" id="IPR036291">
    <property type="entry name" value="NAD(P)-bd_dom_sf"/>
</dbReference>
<dbReference type="RefSeq" id="WP_355668166.1">
    <property type="nucleotide sequence ID" value="NZ_JBEXRX010000214.1"/>
</dbReference>
<feature type="compositionally biased region" description="Basic and acidic residues" evidence="1">
    <location>
        <begin position="1"/>
        <end position="11"/>
    </location>
</feature>
<dbReference type="Pfam" id="PF00107">
    <property type="entry name" value="ADH_zinc_N"/>
    <property type="match status" value="1"/>
</dbReference>
<dbReference type="SUPFAM" id="SSF51735">
    <property type="entry name" value="NAD(P)-binding Rossmann-fold domains"/>
    <property type="match status" value="1"/>
</dbReference>
<comment type="caution">
    <text evidence="3">The sequence shown here is derived from an EMBL/GenBank/DDBJ whole genome shotgun (WGS) entry which is preliminary data.</text>
</comment>
<evidence type="ECO:0000256" key="1">
    <source>
        <dbReference type="SAM" id="MobiDB-lite"/>
    </source>
</evidence>
<organism evidence="3 4">
    <name type="scientific">Micromonospora fulviviridis</name>
    <dbReference type="NCBI Taxonomy" id="47860"/>
    <lineage>
        <taxon>Bacteria</taxon>
        <taxon>Bacillati</taxon>
        <taxon>Actinomycetota</taxon>
        <taxon>Actinomycetes</taxon>
        <taxon>Micromonosporales</taxon>
        <taxon>Micromonosporaceae</taxon>
        <taxon>Micromonospora</taxon>
    </lineage>
</organism>
<reference evidence="3 4" key="1">
    <citation type="submission" date="2024-06" db="EMBL/GenBank/DDBJ databases">
        <title>The Natural Products Discovery Center: Release of the First 8490 Sequenced Strains for Exploring Actinobacteria Biosynthetic Diversity.</title>
        <authorList>
            <person name="Kalkreuter E."/>
            <person name="Kautsar S.A."/>
            <person name="Yang D."/>
            <person name="Bader C.D."/>
            <person name="Teijaro C.N."/>
            <person name="Fluegel L."/>
            <person name="Davis C.M."/>
            <person name="Simpson J.R."/>
            <person name="Lauterbach L."/>
            <person name="Steele A.D."/>
            <person name="Gui C."/>
            <person name="Meng S."/>
            <person name="Li G."/>
            <person name="Viehrig K."/>
            <person name="Ye F."/>
            <person name="Su P."/>
            <person name="Kiefer A.F."/>
            <person name="Nichols A."/>
            <person name="Cepeda A.J."/>
            <person name="Yan W."/>
            <person name="Fan B."/>
            <person name="Jiang Y."/>
            <person name="Adhikari A."/>
            <person name="Zheng C.-J."/>
            <person name="Schuster L."/>
            <person name="Cowan T.M."/>
            <person name="Smanski M.J."/>
            <person name="Chevrette M.G."/>
            <person name="De Carvalho L.P.S."/>
            <person name="Shen B."/>
        </authorList>
    </citation>
    <scope>NUCLEOTIDE SEQUENCE [LARGE SCALE GENOMIC DNA]</scope>
    <source>
        <strain evidence="3 4">NPDC006286</strain>
    </source>
</reference>
<dbReference type="PANTHER" id="PTHR43677:SF4">
    <property type="entry name" value="QUINONE OXIDOREDUCTASE-LIKE PROTEIN 2"/>
    <property type="match status" value="1"/>
</dbReference>
<dbReference type="InterPro" id="IPR002364">
    <property type="entry name" value="Quin_OxRdtase/zeta-crystal_CS"/>
</dbReference>
<proteinExistence type="predicted"/>
<accession>A0ABV2VV51</accession>
<dbReference type="PANTHER" id="PTHR43677">
    <property type="entry name" value="SHORT-CHAIN DEHYDROGENASE/REDUCTASE"/>
    <property type="match status" value="1"/>
</dbReference>
<protein>
    <submittedName>
        <fullName evidence="3">NADPH:quinone oxidoreductase family protein</fullName>
        <ecNumber evidence="3">1.-.-.-</ecNumber>
    </submittedName>
</protein>
<name>A0ABV2VV51_9ACTN</name>
<dbReference type="InterPro" id="IPR051397">
    <property type="entry name" value="Zn-ADH-like_protein"/>
</dbReference>